<dbReference type="SUPFAM" id="SSF64288">
    <property type="entry name" value="Chorismate lyase-like"/>
    <property type="match status" value="1"/>
</dbReference>
<evidence type="ECO:0000259" key="2">
    <source>
        <dbReference type="SMART" id="SM00866"/>
    </source>
</evidence>
<evidence type="ECO:0000256" key="1">
    <source>
        <dbReference type="SAM" id="MobiDB-lite"/>
    </source>
</evidence>
<comment type="caution">
    <text evidence="3">The sequence shown here is derived from an EMBL/GenBank/DDBJ whole genome shotgun (WGS) entry which is preliminary data.</text>
</comment>
<dbReference type="InterPro" id="IPR050679">
    <property type="entry name" value="Bact_HTH_transcr_reg"/>
</dbReference>
<dbReference type="GO" id="GO:0045892">
    <property type="term" value="P:negative regulation of DNA-templated transcription"/>
    <property type="evidence" value="ECO:0007669"/>
    <property type="project" value="TreeGrafter"/>
</dbReference>
<dbReference type="PANTHER" id="PTHR44846">
    <property type="entry name" value="MANNOSYL-D-GLYCERATE TRANSPORT/METABOLISM SYSTEM REPRESSOR MNGR-RELATED"/>
    <property type="match status" value="1"/>
</dbReference>
<name>A0A919CKG6_9ACTN</name>
<feature type="region of interest" description="Disordered" evidence="1">
    <location>
        <begin position="66"/>
        <end position="88"/>
    </location>
</feature>
<dbReference type="GO" id="GO:0003677">
    <property type="term" value="F:DNA binding"/>
    <property type="evidence" value="ECO:0007669"/>
    <property type="project" value="InterPro"/>
</dbReference>
<reference evidence="3 4" key="1">
    <citation type="journal article" date="2014" name="Int. J. Syst. Evol. Microbiol.">
        <title>Complete genome sequence of Corynebacterium casei LMG S-19264T (=DSM 44701T), isolated from a smear-ripened cheese.</title>
        <authorList>
            <consortium name="US DOE Joint Genome Institute (JGI-PGF)"/>
            <person name="Walter F."/>
            <person name="Albersmeier A."/>
            <person name="Kalinowski J."/>
            <person name="Ruckert C."/>
        </authorList>
    </citation>
    <scope>NUCLEOTIDE SEQUENCE [LARGE SCALE GENOMIC DNA]</scope>
    <source>
        <strain evidence="3 4">KCTC 19473</strain>
    </source>
</reference>
<dbReference type="RefSeq" id="WP_193518370.1">
    <property type="nucleotide sequence ID" value="NZ_BMXL01000023.1"/>
</dbReference>
<dbReference type="InterPro" id="IPR028978">
    <property type="entry name" value="Chorismate_lyase_/UTRA_dom_sf"/>
</dbReference>
<keyword evidence="4" id="KW-1185">Reference proteome</keyword>
<evidence type="ECO:0000313" key="3">
    <source>
        <dbReference type="EMBL" id="GHD32398.1"/>
    </source>
</evidence>
<dbReference type="Gene3D" id="3.40.1410.10">
    <property type="entry name" value="Chorismate lyase-like"/>
    <property type="match status" value="1"/>
</dbReference>
<feature type="domain" description="UbiC transcription regulator-associated" evidence="2">
    <location>
        <begin position="117"/>
        <end position="258"/>
    </location>
</feature>
<dbReference type="InterPro" id="IPR007630">
    <property type="entry name" value="RNA_pol_sigma70_r4"/>
</dbReference>
<dbReference type="GO" id="GO:0003700">
    <property type="term" value="F:DNA-binding transcription factor activity"/>
    <property type="evidence" value="ECO:0007669"/>
    <property type="project" value="InterPro"/>
</dbReference>
<dbReference type="SMART" id="SM00866">
    <property type="entry name" value="UTRA"/>
    <property type="match status" value="1"/>
</dbReference>
<proteinExistence type="predicted"/>
<sequence>MDPKTLQAVAAIADPVERLRRLHQLSTTQQSYVGELARMRREAITEAQESGLTQGQIAERLGVSPGRVSQMKKAPARPPVAPAASTEPRPRVLVQRALPTEPATRGSKSLYLTEAAAQGLTPERKMLYTGPEPATEHVAAALEVETGDDVLARRKSFTADGVPVRVATSYFRLDVSQGTPLEHPEFVLPTLQDAIEKLGHVFSHATETLTARPPTSFEADELDLDSGEWVVQVLRISYNTESTPIHLLETICAASRHVFPIGQVAGSDHF</sequence>
<accession>A0A919CKG6</accession>
<dbReference type="Proteomes" id="UP000654947">
    <property type="component" value="Unassembled WGS sequence"/>
</dbReference>
<dbReference type="InterPro" id="IPR011663">
    <property type="entry name" value="UTRA"/>
</dbReference>
<gene>
    <name evidence="3" type="ORF">GCM10007147_35970</name>
</gene>
<dbReference type="GO" id="GO:0006352">
    <property type="term" value="P:DNA-templated transcription initiation"/>
    <property type="evidence" value="ECO:0007669"/>
    <property type="project" value="InterPro"/>
</dbReference>
<dbReference type="EMBL" id="BMXL01000023">
    <property type="protein sequence ID" value="GHD32398.1"/>
    <property type="molecule type" value="Genomic_DNA"/>
</dbReference>
<evidence type="ECO:0000313" key="4">
    <source>
        <dbReference type="Proteomes" id="UP000654947"/>
    </source>
</evidence>
<dbReference type="Pfam" id="PF04545">
    <property type="entry name" value="Sigma70_r4"/>
    <property type="match status" value="1"/>
</dbReference>
<protein>
    <recommendedName>
        <fullName evidence="2">UbiC transcription regulator-associated domain-containing protein</fullName>
    </recommendedName>
</protein>
<organism evidence="3 4">
    <name type="scientific">Nocardiopsis kunsanensis</name>
    <dbReference type="NCBI Taxonomy" id="141693"/>
    <lineage>
        <taxon>Bacteria</taxon>
        <taxon>Bacillati</taxon>
        <taxon>Actinomycetota</taxon>
        <taxon>Actinomycetes</taxon>
        <taxon>Streptosporangiales</taxon>
        <taxon>Nocardiopsidaceae</taxon>
        <taxon>Nocardiopsis</taxon>
    </lineage>
</organism>
<dbReference type="AlphaFoldDB" id="A0A919CKG6"/>
<dbReference type="PANTHER" id="PTHR44846:SF17">
    <property type="entry name" value="GNTR-FAMILY TRANSCRIPTIONAL REGULATOR"/>
    <property type="match status" value="1"/>
</dbReference>
<dbReference type="Pfam" id="PF07702">
    <property type="entry name" value="UTRA"/>
    <property type="match status" value="1"/>
</dbReference>